<feature type="domain" description="Glycosyl hydrolase family 30 TIM-barrel" evidence="7">
    <location>
        <begin position="1"/>
        <end position="131"/>
    </location>
</feature>
<dbReference type="OrthoDB" id="2160638at2759"/>
<comment type="caution">
    <text evidence="9">The sequence shown here is derived from an EMBL/GenBank/DDBJ whole genome shotgun (WGS) entry which is preliminary data.</text>
</comment>
<evidence type="ECO:0000256" key="1">
    <source>
        <dbReference type="ARBA" id="ARBA00001013"/>
    </source>
</evidence>
<dbReference type="InterPro" id="IPR033452">
    <property type="entry name" value="GH30_C"/>
</dbReference>
<feature type="non-terminal residue" evidence="9">
    <location>
        <position position="1"/>
    </location>
</feature>
<evidence type="ECO:0000256" key="2">
    <source>
        <dbReference type="ARBA" id="ARBA00005382"/>
    </source>
</evidence>
<keyword evidence="5 6" id="KW-0378">Hydrolase</keyword>
<dbReference type="STRING" id="1661398.A0A482VQA5"/>
<reference evidence="9 10" key="1">
    <citation type="submission" date="2017-03" db="EMBL/GenBank/DDBJ databases">
        <title>Genome of the blue death feigning beetle - Asbolus verrucosus.</title>
        <authorList>
            <person name="Rider S.D."/>
        </authorList>
    </citation>
    <scope>NUCLEOTIDE SEQUENCE [LARGE SCALE GENOMIC DNA]</scope>
    <source>
        <strain evidence="9">Butters</strain>
        <tissue evidence="9">Head and leg muscle</tissue>
    </source>
</reference>
<proteinExistence type="inferred from homology"/>
<dbReference type="GO" id="GO:0004348">
    <property type="term" value="F:glucosylceramidase activity"/>
    <property type="evidence" value="ECO:0007669"/>
    <property type="project" value="UniProtKB-EC"/>
</dbReference>
<sequence>SYFSEDGLEYNLCRVPMGASDYSTHAYTYDDGETDEELTNFRLAPEDFQFKIPHIKSALNLSNGNLQLFASAWIAPIWMKVLEAGKRFKLLQEEMYQPWANYFVKFLDNYRKEGIEFWGITTGNEPTANAKIGSVGEVNSVAWSSSQMMLLNNNFTREYVDGIAMHSYYNKVSLIYSFADIPRKFPENFILATESPEVFNSLKKKRRVDLGSWDKGEVYTNYLMENILIGIVGSVTLNMALDLKGGPTYAGSSLHSTIIVNATADEFYKQPMYYQIAHFSKFIPKGSVQIYSSKFNSDVPVVAFKRPDNGTVVVILNKKEEVVPVAVVDRSRGAAELELSAKSITTLLYW</sequence>
<keyword evidence="10" id="KW-1185">Reference proteome</keyword>
<evidence type="ECO:0000256" key="3">
    <source>
        <dbReference type="ARBA" id="ARBA00012658"/>
    </source>
</evidence>
<dbReference type="InterPro" id="IPR017853">
    <property type="entry name" value="GH"/>
</dbReference>
<dbReference type="PANTHER" id="PTHR11069:SF23">
    <property type="entry name" value="LYSOSOMAL ACID GLUCOSYLCERAMIDASE"/>
    <property type="match status" value="1"/>
</dbReference>
<accession>A0A482VQA5</accession>
<dbReference type="Pfam" id="PF02055">
    <property type="entry name" value="Glyco_hydro_30"/>
    <property type="match status" value="2"/>
</dbReference>
<evidence type="ECO:0000313" key="10">
    <source>
        <dbReference type="Proteomes" id="UP000292052"/>
    </source>
</evidence>
<organism evidence="9 10">
    <name type="scientific">Asbolus verrucosus</name>
    <name type="common">Desert ironclad beetle</name>
    <dbReference type="NCBI Taxonomy" id="1661398"/>
    <lineage>
        <taxon>Eukaryota</taxon>
        <taxon>Metazoa</taxon>
        <taxon>Ecdysozoa</taxon>
        <taxon>Arthropoda</taxon>
        <taxon>Hexapoda</taxon>
        <taxon>Insecta</taxon>
        <taxon>Pterygota</taxon>
        <taxon>Neoptera</taxon>
        <taxon>Endopterygota</taxon>
        <taxon>Coleoptera</taxon>
        <taxon>Polyphaga</taxon>
        <taxon>Cucujiformia</taxon>
        <taxon>Tenebrionidae</taxon>
        <taxon>Pimeliinae</taxon>
        <taxon>Asbolus</taxon>
    </lineage>
</organism>
<keyword evidence="6" id="KW-0443">Lipid metabolism</keyword>
<dbReference type="Gene3D" id="3.20.20.80">
    <property type="entry name" value="Glycosidases"/>
    <property type="match status" value="1"/>
</dbReference>
<dbReference type="InterPro" id="IPR033453">
    <property type="entry name" value="Glyco_hydro_30_TIM-barrel"/>
</dbReference>
<comment type="catalytic activity">
    <reaction evidence="1">
        <text>a beta-D-glucosyl-(1&lt;-&gt;1')-N-acylsphing-4-enine + H2O = an N-acylsphing-4-enine + D-glucose</text>
        <dbReference type="Rhea" id="RHEA:13269"/>
        <dbReference type="ChEBI" id="CHEBI:4167"/>
        <dbReference type="ChEBI" id="CHEBI:15377"/>
        <dbReference type="ChEBI" id="CHEBI:22801"/>
        <dbReference type="ChEBI" id="CHEBI:52639"/>
        <dbReference type="EC" id="3.2.1.45"/>
    </reaction>
    <physiologicalReaction direction="left-to-right" evidence="1">
        <dbReference type="Rhea" id="RHEA:13270"/>
    </physiologicalReaction>
</comment>
<keyword evidence="6" id="KW-0326">Glycosidase</keyword>
<dbReference type="PRINTS" id="PR00843">
    <property type="entry name" value="GLHYDRLASE30"/>
</dbReference>
<dbReference type="Pfam" id="PF17189">
    <property type="entry name" value="Glyco_hydro_30C"/>
    <property type="match status" value="1"/>
</dbReference>
<dbReference type="InterPro" id="IPR001139">
    <property type="entry name" value="Glyco_hydro_30"/>
</dbReference>
<dbReference type="SUPFAM" id="SSF51445">
    <property type="entry name" value="(Trans)glycosidases"/>
    <property type="match status" value="1"/>
</dbReference>
<keyword evidence="6" id="KW-0746">Sphingolipid metabolism</keyword>
<dbReference type="EMBL" id="QDEB01073629">
    <property type="protein sequence ID" value="RZC35141.1"/>
    <property type="molecule type" value="Genomic_DNA"/>
</dbReference>
<dbReference type="Gene3D" id="2.60.40.1180">
    <property type="entry name" value="Golgi alpha-mannosidase II"/>
    <property type="match status" value="1"/>
</dbReference>
<evidence type="ECO:0000313" key="9">
    <source>
        <dbReference type="EMBL" id="RZC35141.1"/>
    </source>
</evidence>
<dbReference type="EC" id="3.2.1.45" evidence="3 6"/>
<protein>
    <recommendedName>
        <fullName evidence="3 6">Glucosylceramidase</fullName>
        <ecNumber evidence="3 6">3.2.1.45</ecNumber>
    </recommendedName>
</protein>
<name>A0A482VQA5_ASBVE</name>
<evidence type="ECO:0000256" key="6">
    <source>
        <dbReference type="RuleBase" id="RU361188"/>
    </source>
</evidence>
<evidence type="ECO:0000259" key="7">
    <source>
        <dbReference type="Pfam" id="PF02055"/>
    </source>
</evidence>
<dbReference type="GO" id="GO:0006680">
    <property type="term" value="P:glucosylceramide catabolic process"/>
    <property type="evidence" value="ECO:0007669"/>
    <property type="project" value="TreeGrafter"/>
</dbReference>
<dbReference type="InterPro" id="IPR013780">
    <property type="entry name" value="Glyco_hydro_b"/>
</dbReference>
<gene>
    <name evidence="9" type="ORF">BDFB_007852</name>
</gene>
<dbReference type="AlphaFoldDB" id="A0A482VQA5"/>
<evidence type="ECO:0000256" key="5">
    <source>
        <dbReference type="ARBA" id="ARBA00022801"/>
    </source>
</evidence>
<dbReference type="PANTHER" id="PTHR11069">
    <property type="entry name" value="GLUCOSYLCERAMIDASE"/>
    <property type="match status" value="1"/>
</dbReference>
<evidence type="ECO:0000259" key="8">
    <source>
        <dbReference type="Pfam" id="PF17189"/>
    </source>
</evidence>
<comment type="similarity">
    <text evidence="2 6">Belongs to the glycosyl hydrolase 30 family.</text>
</comment>
<dbReference type="Proteomes" id="UP000292052">
    <property type="component" value="Unassembled WGS sequence"/>
</dbReference>
<feature type="domain" description="Glycosyl hydrolase family 30 TIM-barrel" evidence="7">
    <location>
        <begin position="149"/>
        <end position="283"/>
    </location>
</feature>
<dbReference type="GO" id="GO:0016020">
    <property type="term" value="C:membrane"/>
    <property type="evidence" value="ECO:0007669"/>
    <property type="project" value="GOC"/>
</dbReference>
<evidence type="ECO:0000256" key="4">
    <source>
        <dbReference type="ARBA" id="ARBA00022729"/>
    </source>
</evidence>
<keyword evidence="4" id="KW-0732">Signal</keyword>
<feature type="domain" description="Glycosyl hydrolase family 30 beta sandwich" evidence="8">
    <location>
        <begin position="286"/>
        <end position="347"/>
    </location>
</feature>